<dbReference type="PANTHER" id="PTHR33295:SF20">
    <property type="entry name" value="ATPASE"/>
    <property type="match status" value="1"/>
</dbReference>
<reference evidence="3" key="1">
    <citation type="submission" date="2020-06" db="EMBL/GenBank/DDBJ databases">
        <title>Characterization of fructooligosaccharide metabolism and fructooligosaccharide-degrading enzymes in human commensal butyrate producers.</title>
        <authorList>
            <person name="Tanno H."/>
            <person name="Fujii T."/>
            <person name="Hirano K."/>
            <person name="Maeno S."/>
            <person name="Tonozuka T."/>
            <person name="Sakamoto M."/>
            <person name="Ohkuma M."/>
            <person name="Tochio T."/>
            <person name="Endo A."/>
        </authorList>
    </citation>
    <scope>NUCLEOTIDE SEQUENCE</scope>
    <source>
        <strain evidence="3">JCM 31265</strain>
    </source>
</reference>
<dbReference type="AlphaFoldDB" id="A0AAI9K5A6"/>
<protein>
    <submittedName>
        <fullName evidence="3">ATPase</fullName>
    </submittedName>
</protein>
<organism evidence="3 4">
    <name type="scientific">Coprococcus eutactus</name>
    <dbReference type="NCBI Taxonomy" id="33043"/>
    <lineage>
        <taxon>Bacteria</taxon>
        <taxon>Bacillati</taxon>
        <taxon>Bacillota</taxon>
        <taxon>Clostridia</taxon>
        <taxon>Lachnospirales</taxon>
        <taxon>Lachnospiraceae</taxon>
        <taxon>Coprococcus</taxon>
    </lineage>
</organism>
<feature type="domain" description="AAA" evidence="1">
    <location>
        <begin position="23"/>
        <end position="151"/>
    </location>
</feature>
<sequence length="402" mass="47075">MNKIILRDEYLQTLKEFKDKDIIKIVTGIRRCGKSTLMQIFQGYLKESGVQADHIIAINFEDYDYEDLKQPRELYKYIKDRLVDDDMHYVFFDEIQNVEDFPKVVDSLNLKPNVDLYLTGSNAYMLSSEIATFLSGRYVEVKMLPLSFKEYVKATGDEKELSLKYQKYLKFSSFPYAMMLDEKEEVINQYLESIYSTVMLKDIISRKKITDVMMLESVIRFMFDNIGNLTSTKKISDTMTSDGRKVDVKTVEKYITALEESFVVYQAKRYDVKGKNYLKTLDKYYVVDIGLRYMLLGSRNADTGHILENIIYLELIRRGYKVYVGKVESEEVDFVAMNSKGIIYYQVAATVREESTLLRELRPLQKITDHYPKYIITLDEDPDADYDGIRRINALQFLLGEE</sequence>
<dbReference type="InterPro" id="IPR025420">
    <property type="entry name" value="DUF4143"/>
</dbReference>
<feature type="domain" description="DUF4143" evidence="2">
    <location>
        <begin position="201"/>
        <end position="349"/>
    </location>
</feature>
<accession>A0AAI9K5A6</accession>
<dbReference type="PANTHER" id="PTHR33295">
    <property type="entry name" value="ATPASE"/>
    <property type="match status" value="1"/>
</dbReference>
<dbReference type="Pfam" id="PF13635">
    <property type="entry name" value="DUF4143"/>
    <property type="match status" value="1"/>
</dbReference>
<evidence type="ECO:0000313" key="3">
    <source>
        <dbReference type="EMBL" id="GFO95512.1"/>
    </source>
</evidence>
<proteinExistence type="predicted"/>
<dbReference type="InterPro" id="IPR027417">
    <property type="entry name" value="P-loop_NTPase"/>
</dbReference>
<comment type="caution">
    <text evidence="3">The sequence shown here is derived from an EMBL/GenBank/DDBJ whole genome shotgun (WGS) entry which is preliminary data.</text>
</comment>
<dbReference type="SUPFAM" id="SSF52540">
    <property type="entry name" value="P-loop containing nucleoside triphosphate hydrolases"/>
    <property type="match status" value="1"/>
</dbReference>
<evidence type="ECO:0000259" key="1">
    <source>
        <dbReference type="Pfam" id="PF13173"/>
    </source>
</evidence>
<dbReference type="RefSeq" id="WP_015533321.1">
    <property type="nucleotide sequence ID" value="NZ_BLYL01000019.1"/>
</dbReference>
<dbReference type="Proteomes" id="UP000660047">
    <property type="component" value="Unassembled WGS sequence"/>
</dbReference>
<dbReference type="EMBL" id="BLYL01000019">
    <property type="protein sequence ID" value="GFO95512.1"/>
    <property type="molecule type" value="Genomic_DNA"/>
</dbReference>
<evidence type="ECO:0000313" key="4">
    <source>
        <dbReference type="Proteomes" id="UP000660047"/>
    </source>
</evidence>
<dbReference type="Gene3D" id="3.40.50.300">
    <property type="entry name" value="P-loop containing nucleotide triphosphate hydrolases"/>
    <property type="match status" value="1"/>
</dbReference>
<gene>
    <name evidence="3" type="ORF">COEU31_25580</name>
</gene>
<evidence type="ECO:0000259" key="2">
    <source>
        <dbReference type="Pfam" id="PF13635"/>
    </source>
</evidence>
<name>A0AAI9K5A6_9FIRM</name>
<dbReference type="InterPro" id="IPR041682">
    <property type="entry name" value="AAA_14"/>
</dbReference>
<dbReference type="Pfam" id="PF13173">
    <property type="entry name" value="AAA_14"/>
    <property type="match status" value="1"/>
</dbReference>